<evidence type="ECO:0000313" key="2">
    <source>
        <dbReference type="Proteomes" id="UP001259587"/>
    </source>
</evidence>
<proteinExistence type="predicted"/>
<dbReference type="EMBL" id="JAVDTH010000003">
    <property type="protein sequence ID" value="MDR6711138.1"/>
    <property type="molecule type" value="Genomic_DNA"/>
</dbReference>
<gene>
    <name evidence="1" type="ORF">J2W83_000728</name>
</gene>
<dbReference type="Proteomes" id="UP001259587">
    <property type="component" value="Unassembled WGS sequence"/>
</dbReference>
<comment type="caution">
    <text evidence="1">The sequence shown here is derived from an EMBL/GenBank/DDBJ whole genome shotgun (WGS) entry which is preliminary data.</text>
</comment>
<sequence>MKKIVPDPPPSSDNTPVYASIHPELFPPDALAHALELLRSVSTTIDAHCHANAGSPGLNRLANAGHCTETARALVEHVFDMLQWRQGGE</sequence>
<organism evidence="1 2">
    <name type="scientific">Pseudomonas hunanensis</name>
    <dbReference type="NCBI Taxonomy" id="1247546"/>
    <lineage>
        <taxon>Bacteria</taxon>
        <taxon>Pseudomonadati</taxon>
        <taxon>Pseudomonadota</taxon>
        <taxon>Gammaproteobacteria</taxon>
        <taxon>Pseudomonadales</taxon>
        <taxon>Pseudomonadaceae</taxon>
        <taxon>Pseudomonas</taxon>
    </lineage>
</organism>
<evidence type="ECO:0000313" key="1">
    <source>
        <dbReference type="EMBL" id="MDR6711138.1"/>
    </source>
</evidence>
<protein>
    <submittedName>
        <fullName evidence="1">Uncharacterized protein</fullName>
    </submittedName>
</protein>
<name>A0ACC6JY87_9PSED</name>
<keyword evidence="2" id="KW-1185">Reference proteome</keyword>
<reference evidence="1" key="1">
    <citation type="submission" date="2023-07" db="EMBL/GenBank/DDBJ databases">
        <title>Sorghum-associated microbial communities from plants grown in Nebraska, USA.</title>
        <authorList>
            <person name="Schachtman D."/>
        </authorList>
    </citation>
    <scope>NUCLEOTIDE SEQUENCE</scope>
    <source>
        <strain evidence="1">BE56</strain>
    </source>
</reference>
<accession>A0ACC6JY87</accession>